<reference evidence="1" key="1">
    <citation type="submission" date="2014-11" db="EMBL/GenBank/DDBJ databases">
        <authorList>
            <person name="Amaro Gonzalez C."/>
        </authorList>
    </citation>
    <scope>NUCLEOTIDE SEQUENCE</scope>
</reference>
<reference evidence="1" key="2">
    <citation type="journal article" date="2015" name="Fish Shellfish Immunol.">
        <title>Early steps in the European eel (Anguilla anguilla)-Vibrio vulnificus interaction in the gills: Role of the RtxA13 toxin.</title>
        <authorList>
            <person name="Callol A."/>
            <person name="Pajuelo D."/>
            <person name="Ebbesson L."/>
            <person name="Teles M."/>
            <person name="MacKenzie S."/>
            <person name="Amaro C."/>
        </authorList>
    </citation>
    <scope>NUCLEOTIDE SEQUENCE</scope>
</reference>
<accession>A0A0E9URA3</accession>
<sequence length="18" mass="2081">MHLFSFQVLPVCRVCVCV</sequence>
<organism evidence="1">
    <name type="scientific">Anguilla anguilla</name>
    <name type="common">European freshwater eel</name>
    <name type="synonym">Muraena anguilla</name>
    <dbReference type="NCBI Taxonomy" id="7936"/>
    <lineage>
        <taxon>Eukaryota</taxon>
        <taxon>Metazoa</taxon>
        <taxon>Chordata</taxon>
        <taxon>Craniata</taxon>
        <taxon>Vertebrata</taxon>
        <taxon>Euteleostomi</taxon>
        <taxon>Actinopterygii</taxon>
        <taxon>Neopterygii</taxon>
        <taxon>Teleostei</taxon>
        <taxon>Anguilliformes</taxon>
        <taxon>Anguillidae</taxon>
        <taxon>Anguilla</taxon>
    </lineage>
</organism>
<proteinExistence type="predicted"/>
<name>A0A0E9URA3_ANGAN</name>
<dbReference type="EMBL" id="GBXM01040235">
    <property type="protein sequence ID" value="JAH68342.1"/>
    <property type="molecule type" value="Transcribed_RNA"/>
</dbReference>
<protein>
    <submittedName>
        <fullName evidence="1">Uncharacterized protein</fullName>
    </submittedName>
</protein>
<dbReference type="AlphaFoldDB" id="A0A0E9URA3"/>
<evidence type="ECO:0000313" key="1">
    <source>
        <dbReference type="EMBL" id="JAH68342.1"/>
    </source>
</evidence>